<keyword evidence="3 6" id="KW-0812">Transmembrane</keyword>
<dbReference type="GO" id="GO:0016020">
    <property type="term" value="C:membrane"/>
    <property type="evidence" value="ECO:0007669"/>
    <property type="project" value="UniProtKB-SubCell"/>
</dbReference>
<comment type="caution">
    <text evidence="7">The sequence shown here is derived from an EMBL/GenBank/DDBJ whole genome shotgun (WGS) entry which is preliminary data.</text>
</comment>
<keyword evidence="8" id="KW-1185">Reference proteome</keyword>
<accession>A0A9N9Q2G7</accession>
<reference evidence="7" key="1">
    <citation type="submission" date="2021-07" db="EMBL/GenBank/DDBJ databases">
        <authorList>
            <person name="Durling M."/>
        </authorList>
    </citation>
    <scope>NUCLEOTIDE SEQUENCE</scope>
</reference>
<feature type="transmembrane region" description="Helical" evidence="6">
    <location>
        <begin position="47"/>
        <end position="66"/>
    </location>
</feature>
<keyword evidence="4 6" id="KW-1133">Transmembrane helix</keyword>
<feature type="transmembrane region" description="Helical" evidence="6">
    <location>
        <begin position="13"/>
        <end position="35"/>
    </location>
</feature>
<keyword evidence="5 6" id="KW-0472">Membrane</keyword>
<protein>
    <submittedName>
        <fullName evidence="7">Uncharacterized protein</fullName>
    </submittedName>
</protein>
<evidence type="ECO:0000313" key="8">
    <source>
        <dbReference type="Proteomes" id="UP000701801"/>
    </source>
</evidence>
<evidence type="ECO:0000313" key="7">
    <source>
        <dbReference type="EMBL" id="CAG8972719.1"/>
    </source>
</evidence>
<dbReference type="GO" id="GO:0022857">
    <property type="term" value="F:transmembrane transporter activity"/>
    <property type="evidence" value="ECO:0007669"/>
    <property type="project" value="UniProtKB-ARBA"/>
</dbReference>
<evidence type="ECO:0000256" key="6">
    <source>
        <dbReference type="SAM" id="Phobius"/>
    </source>
</evidence>
<evidence type="ECO:0000256" key="5">
    <source>
        <dbReference type="ARBA" id="ARBA00023136"/>
    </source>
</evidence>
<comment type="subcellular location">
    <subcellularLocation>
        <location evidence="1">Membrane</location>
        <topology evidence="1">Multi-pass membrane protein</topology>
    </subcellularLocation>
</comment>
<dbReference type="PANTHER" id="PTHR45649:SF14">
    <property type="entry name" value="GABA PERMEASE"/>
    <property type="match status" value="1"/>
</dbReference>
<evidence type="ECO:0000256" key="2">
    <source>
        <dbReference type="ARBA" id="ARBA00022448"/>
    </source>
</evidence>
<dbReference type="AlphaFoldDB" id="A0A9N9Q2G7"/>
<dbReference type="OrthoDB" id="4476201at2759"/>
<sequence>MLPISRAFKLPEWFGWVANLIGLVYLIVTTVLFLFPPELPVTGSNMNYCIVVFFIILVLSIMQWFIDGKKNYNGPRINIDNLQNAEVEGVDASHEEESSIEAGKVTK</sequence>
<name>A0A9N9Q2G7_9HELO</name>
<dbReference type="PANTHER" id="PTHR45649">
    <property type="entry name" value="AMINO-ACID PERMEASE BAT1"/>
    <property type="match status" value="1"/>
</dbReference>
<organism evidence="7 8">
    <name type="scientific">Hymenoscyphus albidus</name>
    <dbReference type="NCBI Taxonomy" id="595503"/>
    <lineage>
        <taxon>Eukaryota</taxon>
        <taxon>Fungi</taxon>
        <taxon>Dikarya</taxon>
        <taxon>Ascomycota</taxon>
        <taxon>Pezizomycotina</taxon>
        <taxon>Leotiomycetes</taxon>
        <taxon>Helotiales</taxon>
        <taxon>Helotiaceae</taxon>
        <taxon>Hymenoscyphus</taxon>
    </lineage>
</organism>
<evidence type="ECO:0000256" key="1">
    <source>
        <dbReference type="ARBA" id="ARBA00004141"/>
    </source>
</evidence>
<dbReference type="EMBL" id="CAJVRM010000054">
    <property type="protein sequence ID" value="CAG8972719.1"/>
    <property type="molecule type" value="Genomic_DNA"/>
</dbReference>
<proteinExistence type="predicted"/>
<keyword evidence="2" id="KW-0813">Transport</keyword>
<dbReference type="Proteomes" id="UP000701801">
    <property type="component" value="Unassembled WGS sequence"/>
</dbReference>
<evidence type="ECO:0000256" key="4">
    <source>
        <dbReference type="ARBA" id="ARBA00022989"/>
    </source>
</evidence>
<evidence type="ECO:0000256" key="3">
    <source>
        <dbReference type="ARBA" id="ARBA00022692"/>
    </source>
</evidence>
<gene>
    <name evidence="7" type="ORF">HYALB_00008634</name>
</gene>